<feature type="compositionally biased region" description="Low complexity" evidence="1">
    <location>
        <begin position="82"/>
        <end position="92"/>
    </location>
</feature>
<feature type="region of interest" description="Disordered" evidence="1">
    <location>
        <begin position="63"/>
        <end position="95"/>
    </location>
</feature>
<dbReference type="EMBL" id="BQNB010019132">
    <property type="protein sequence ID" value="GJT82048.1"/>
    <property type="molecule type" value="Genomic_DNA"/>
</dbReference>
<comment type="caution">
    <text evidence="2">The sequence shown here is derived from an EMBL/GenBank/DDBJ whole genome shotgun (WGS) entry which is preliminary data.</text>
</comment>
<reference evidence="2" key="1">
    <citation type="journal article" date="2022" name="Int. J. Mol. Sci.">
        <title>Draft Genome of Tanacetum Coccineum: Genomic Comparison of Closely Related Tanacetum-Family Plants.</title>
        <authorList>
            <person name="Yamashiro T."/>
            <person name="Shiraishi A."/>
            <person name="Nakayama K."/>
            <person name="Satake H."/>
        </authorList>
    </citation>
    <scope>NUCLEOTIDE SEQUENCE</scope>
</reference>
<feature type="compositionally biased region" description="Polar residues" evidence="1">
    <location>
        <begin position="299"/>
        <end position="315"/>
    </location>
</feature>
<sequence length="315" mass="35288">MTSKNFMILLRRSNLCHGNSTKIAREKCLLHLNLINSLATLPKCLLGRFHVVRVPPYSSNQASAFSSNVPNRGNIQRNQTSNNGPRPNNMNNSKQNEGYGLVCEHNGFNGYNINKCFKLIGYLADFGKKKFGQNFKNKNVSNNNSVGFSSSSSFTDEQLSTLIYLIKDNSLNGKNIQATWQVGHPNRTEAFISKIRNLKLSNGLVLYGVLVIPEYRVTLMLFSIESIFAFKVSFTEKAGTTSNVFQNLNHINIFDVEYHETANDDEKVDLSLNSDQRSQSDNRHSFVPGGDVNTIDFPNDNSRNDAQSSDDIFAP</sequence>
<accession>A0ABQ5H2D3</accession>
<protein>
    <submittedName>
        <fullName evidence="2">Uncharacterized protein</fullName>
    </submittedName>
</protein>
<proteinExistence type="predicted"/>
<evidence type="ECO:0000313" key="2">
    <source>
        <dbReference type="EMBL" id="GJT82048.1"/>
    </source>
</evidence>
<reference evidence="2" key="2">
    <citation type="submission" date="2022-01" db="EMBL/GenBank/DDBJ databases">
        <authorList>
            <person name="Yamashiro T."/>
            <person name="Shiraishi A."/>
            <person name="Satake H."/>
            <person name="Nakayama K."/>
        </authorList>
    </citation>
    <scope>NUCLEOTIDE SEQUENCE</scope>
</reference>
<evidence type="ECO:0000256" key="1">
    <source>
        <dbReference type="SAM" id="MobiDB-lite"/>
    </source>
</evidence>
<evidence type="ECO:0000313" key="3">
    <source>
        <dbReference type="Proteomes" id="UP001151760"/>
    </source>
</evidence>
<name>A0ABQ5H2D3_9ASTR</name>
<feature type="region of interest" description="Disordered" evidence="1">
    <location>
        <begin position="273"/>
        <end position="315"/>
    </location>
</feature>
<gene>
    <name evidence="2" type="ORF">Tco_1056390</name>
</gene>
<dbReference type="Proteomes" id="UP001151760">
    <property type="component" value="Unassembled WGS sequence"/>
</dbReference>
<keyword evidence="3" id="KW-1185">Reference proteome</keyword>
<feature type="compositionally biased region" description="Polar residues" evidence="1">
    <location>
        <begin position="63"/>
        <end position="81"/>
    </location>
</feature>
<organism evidence="2 3">
    <name type="scientific">Tanacetum coccineum</name>
    <dbReference type="NCBI Taxonomy" id="301880"/>
    <lineage>
        <taxon>Eukaryota</taxon>
        <taxon>Viridiplantae</taxon>
        <taxon>Streptophyta</taxon>
        <taxon>Embryophyta</taxon>
        <taxon>Tracheophyta</taxon>
        <taxon>Spermatophyta</taxon>
        <taxon>Magnoliopsida</taxon>
        <taxon>eudicotyledons</taxon>
        <taxon>Gunneridae</taxon>
        <taxon>Pentapetalae</taxon>
        <taxon>asterids</taxon>
        <taxon>campanulids</taxon>
        <taxon>Asterales</taxon>
        <taxon>Asteraceae</taxon>
        <taxon>Asteroideae</taxon>
        <taxon>Anthemideae</taxon>
        <taxon>Anthemidinae</taxon>
        <taxon>Tanacetum</taxon>
    </lineage>
</organism>